<gene>
    <name evidence="1" type="ORF">dnm_068780</name>
</gene>
<organism evidence="1 2">
    <name type="scientific">Desulfonema magnum</name>
    <dbReference type="NCBI Taxonomy" id="45655"/>
    <lineage>
        <taxon>Bacteria</taxon>
        <taxon>Pseudomonadati</taxon>
        <taxon>Thermodesulfobacteriota</taxon>
        <taxon>Desulfobacteria</taxon>
        <taxon>Desulfobacterales</taxon>
        <taxon>Desulfococcaceae</taxon>
        <taxon>Desulfonema</taxon>
    </lineage>
</organism>
<sequence>MRSPVVPAVRTQIKGFRDFPDLSFPAHQEDSCESGRTQILKIFSSFNQGSDNGGSLFPNISSHRHRSSSFSLALRFSVSY</sequence>
<dbReference type="KEGG" id="dmm:dnm_068780"/>
<accession>A0A975BSH2</accession>
<name>A0A975BSH2_9BACT</name>
<protein>
    <submittedName>
        <fullName evidence="1">Uncharacterized protein</fullName>
    </submittedName>
</protein>
<dbReference type="Proteomes" id="UP000663722">
    <property type="component" value="Chromosome"/>
</dbReference>
<reference evidence="1" key="1">
    <citation type="journal article" date="2021" name="Microb. Physiol.">
        <title>Proteogenomic Insights into the Physiology of Marine, Sulfate-Reducing, Filamentous Desulfonema limicola and Desulfonema magnum.</title>
        <authorList>
            <person name="Schnaars V."/>
            <person name="Wohlbrand L."/>
            <person name="Scheve S."/>
            <person name="Hinrichs C."/>
            <person name="Reinhardt R."/>
            <person name="Rabus R."/>
        </authorList>
    </citation>
    <scope>NUCLEOTIDE SEQUENCE</scope>
    <source>
        <strain evidence="1">4be13</strain>
    </source>
</reference>
<dbReference type="AlphaFoldDB" id="A0A975BSH2"/>
<dbReference type="EMBL" id="CP061800">
    <property type="protein sequence ID" value="QTA90816.1"/>
    <property type="molecule type" value="Genomic_DNA"/>
</dbReference>
<proteinExistence type="predicted"/>
<evidence type="ECO:0000313" key="2">
    <source>
        <dbReference type="Proteomes" id="UP000663722"/>
    </source>
</evidence>
<evidence type="ECO:0000313" key="1">
    <source>
        <dbReference type="EMBL" id="QTA90816.1"/>
    </source>
</evidence>
<keyword evidence="2" id="KW-1185">Reference proteome</keyword>